<evidence type="ECO:0000259" key="5">
    <source>
        <dbReference type="Pfam" id="PF14420"/>
    </source>
</evidence>
<accession>A0A553HPL4</accession>
<feature type="repeat" description="ANK" evidence="3">
    <location>
        <begin position="1086"/>
        <end position="1118"/>
    </location>
</feature>
<keyword evidence="1" id="KW-0677">Repeat</keyword>
<dbReference type="PANTHER" id="PTHR24198:SF165">
    <property type="entry name" value="ANKYRIN REPEAT-CONTAINING PROTEIN-RELATED"/>
    <property type="match status" value="1"/>
</dbReference>
<feature type="repeat" description="ANK" evidence="3">
    <location>
        <begin position="461"/>
        <end position="493"/>
    </location>
</feature>
<dbReference type="InterPro" id="IPR025676">
    <property type="entry name" value="Clr5_dom"/>
</dbReference>
<dbReference type="Pfam" id="PF14420">
    <property type="entry name" value="Clr5"/>
    <property type="match status" value="1"/>
</dbReference>
<evidence type="ECO:0000256" key="2">
    <source>
        <dbReference type="ARBA" id="ARBA00023043"/>
    </source>
</evidence>
<feature type="repeat" description="ANK" evidence="3">
    <location>
        <begin position="1051"/>
        <end position="1083"/>
    </location>
</feature>
<dbReference type="SUPFAM" id="SSF48403">
    <property type="entry name" value="Ankyrin repeat"/>
    <property type="match status" value="2"/>
</dbReference>
<dbReference type="Proteomes" id="UP000319160">
    <property type="component" value="Unassembled WGS sequence"/>
</dbReference>
<feature type="region of interest" description="Disordered" evidence="4">
    <location>
        <begin position="156"/>
        <end position="177"/>
    </location>
</feature>
<proteinExistence type="predicted"/>
<dbReference type="STRING" id="2512241.A0A553HPL4"/>
<comment type="caution">
    <text evidence="6">The sequence shown here is derived from an EMBL/GenBank/DDBJ whole genome shotgun (WGS) entry which is preliminary data.</text>
</comment>
<evidence type="ECO:0000313" key="6">
    <source>
        <dbReference type="EMBL" id="TRX89887.1"/>
    </source>
</evidence>
<dbReference type="SMART" id="SM00248">
    <property type="entry name" value="ANK"/>
    <property type="match status" value="8"/>
</dbReference>
<dbReference type="PROSITE" id="PS50297">
    <property type="entry name" value="ANK_REP_REGION"/>
    <property type="match status" value="4"/>
</dbReference>
<reference evidence="7" key="1">
    <citation type="submission" date="2019-06" db="EMBL/GenBank/DDBJ databases">
        <title>Draft genome sequence of the griseofulvin-producing fungus Xylaria cubensis strain G536.</title>
        <authorList>
            <person name="Mead M.E."/>
            <person name="Raja H.A."/>
            <person name="Steenwyk J.L."/>
            <person name="Knowles S.L."/>
            <person name="Oberlies N.H."/>
            <person name="Rokas A."/>
        </authorList>
    </citation>
    <scope>NUCLEOTIDE SEQUENCE [LARGE SCALE GENOMIC DNA]</scope>
    <source>
        <strain evidence="7">G536</strain>
    </source>
</reference>
<dbReference type="InterPro" id="IPR002110">
    <property type="entry name" value="Ankyrin_rpt"/>
</dbReference>
<protein>
    <recommendedName>
        <fullName evidence="5">Clr5 domain-containing protein</fullName>
    </recommendedName>
</protein>
<dbReference type="AlphaFoldDB" id="A0A553HPL4"/>
<dbReference type="Gene3D" id="1.25.40.20">
    <property type="entry name" value="Ankyrin repeat-containing domain"/>
    <property type="match status" value="4"/>
</dbReference>
<evidence type="ECO:0000256" key="3">
    <source>
        <dbReference type="PROSITE-ProRule" id="PRU00023"/>
    </source>
</evidence>
<dbReference type="PROSITE" id="PS50088">
    <property type="entry name" value="ANK_REPEAT"/>
    <property type="match status" value="4"/>
</dbReference>
<sequence length="1186" mass="132930">MPISQTTTRILRSEWEDRKSRLIELYLDLNLPLLGPNGVIETMANEGFAATKPQYEYQFRVWKVRKNMKRLEYERIIRERQHGVEPSTITLEGRAISNARFERALRRYASGATQAQKLVLGNTIGTVRAPSMSIEDRNTLVEDLVSKAPALTTRSDDRVGGRAIDGESSPKNPDHNWLLTEPNETINMPSFENFGTFDTYMGIDDLINTVDFNLPEIPTDDSLLNLIPERAMDVVGIQQNQPLSPQLVGGRFNTTEPIGNFMAVPSEGSPNTRWQGRILQRHQWIPPSAVITTTIIKGIYDAAPTTSARDVMSNFCNLASDFSESISKKHLPANFPLVLRNLVSTEIFMGENFTEPPRNVTSHVVTEARLYPRLIRSIINGFAGLQSIPEDGVLKFLNKHHTTSLSMILFLGSNSNPATKSLTQNIFIAALAQDNVNIVSYLLSYSKLVHVNNTVCHYHGERFTPLEMAIVNQSYGVVELLLEQNVDVNKSLSQKNSFNENSRALELLLRYSDQYSGTDDKILGLVDQFLVAGAKVSVGVLRMQIGKPGRQVDQRLVTRLIDKIASQAPEELVFDDWFLGSIVKEFRKSDAGRMIEHIIERCQKAGASWCSYRYLLRVAMSRGDHGLVEFLVPYVSPSEVLQIARRTGSRDIIDSLFSKCPANNNVNEKPDSIKTVVAAVQGNLLTVLEDRDLRHLKCRELGQAFTAALEKGNLQFAVRVLDFDPDFRFAEDLDFDIEAAIRAALAHDYDDIAWELTALTIAHERRSTLLEAVRQRRPDLVRAILESGIRLVQEFDPFDQFANEAHYILIAAVEWGDKSIIQDLWQTRLGAIYPLRKLMKRAIKEGQMDLFWDIFEAWSIQKPNHGWPGAINIAIECKDLCLLDELISRGARLDDDKALEAALHCNVSMAKSLLSRYRQAYPKGCVGYGRRLVKKAFRQGLSEWIDLFLEFDLIRGDNLRGGNDGEDPLVLVLRCVKRCQSFGEKCPWGSLIQRLLDTGSDANSTFNTSSSSSRGNDSTTFLLAIETRKVDVVELLIERGAEVNKPARFGIKHTPLQKAAELNDVEIANLLLENGAEVNALPAIFGGATALQFAAIHGNCDLAMKLIEHGARLDAPPSKGPHGRWPLEGAAENGRLDMIQLLWDVNNGPFDDKQCQKAMRLAEYYGHLGCKDLIMELMAKSSRGPW</sequence>
<dbReference type="OrthoDB" id="539213at2759"/>
<dbReference type="Pfam" id="PF12796">
    <property type="entry name" value="Ank_2"/>
    <property type="match status" value="2"/>
</dbReference>
<evidence type="ECO:0000256" key="1">
    <source>
        <dbReference type="ARBA" id="ARBA00022737"/>
    </source>
</evidence>
<dbReference type="InterPro" id="IPR036770">
    <property type="entry name" value="Ankyrin_rpt-contain_sf"/>
</dbReference>
<gene>
    <name evidence="6" type="ORF">FHL15_009159</name>
</gene>
<evidence type="ECO:0000313" key="7">
    <source>
        <dbReference type="Proteomes" id="UP000319160"/>
    </source>
</evidence>
<name>A0A553HPL4_9PEZI</name>
<evidence type="ECO:0000256" key="4">
    <source>
        <dbReference type="SAM" id="MobiDB-lite"/>
    </source>
</evidence>
<keyword evidence="7" id="KW-1185">Reference proteome</keyword>
<keyword evidence="2 3" id="KW-0040">ANK repeat</keyword>
<feature type="repeat" description="ANK" evidence="3">
    <location>
        <begin position="1016"/>
        <end position="1048"/>
    </location>
</feature>
<dbReference type="EMBL" id="VFLP01000061">
    <property type="protein sequence ID" value="TRX89887.1"/>
    <property type="molecule type" value="Genomic_DNA"/>
</dbReference>
<feature type="domain" description="Clr5" evidence="5">
    <location>
        <begin position="13"/>
        <end position="66"/>
    </location>
</feature>
<dbReference type="PANTHER" id="PTHR24198">
    <property type="entry name" value="ANKYRIN REPEAT AND PROTEIN KINASE DOMAIN-CONTAINING PROTEIN"/>
    <property type="match status" value="1"/>
</dbReference>
<organism evidence="6 7">
    <name type="scientific">Xylaria flabelliformis</name>
    <dbReference type="NCBI Taxonomy" id="2512241"/>
    <lineage>
        <taxon>Eukaryota</taxon>
        <taxon>Fungi</taxon>
        <taxon>Dikarya</taxon>
        <taxon>Ascomycota</taxon>
        <taxon>Pezizomycotina</taxon>
        <taxon>Sordariomycetes</taxon>
        <taxon>Xylariomycetidae</taxon>
        <taxon>Xylariales</taxon>
        <taxon>Xylariaceae</taxon>
        <taxon>Xylaria</taxon>
    </lineage>
</organism>